<organism evidence="2 3">
    <name type="scientific">Knufia obscura</name>
    <dbReference type="NCBI Taxonomy" id="1635080"/>
    <lineage>
        <taxon>Eukaryota</taxon>
        <taxon>Fungi</taxon>
        <taxon>Dikarya</taxon>
        <taxon>Ascomycota</taxon>
        <taxon>Pezizomycotina</taxon>
        <taxon>Eurotiomycetes</taxon>
        <taxon>Chaetothyriomycetidae</taxon>
        <taxon>Chaetothyriales</taxon>
        <taxon>Trichomeriaceae</taxon>
        <taxon>Knufia</taxon>
    </lineage>
</organism>
<comment type="caution">
    <text evidence="2">The sequence shown here is derived from an EMBL/GenBank/DDBJ whole genome shotgun (WGS) entry which is preliminary data.</text>
</comment>
<gene>
    <name evidence="2" type="ORF">PMZ80_008733</name>
</gene>
<dbReference type="SUPFAM" id="SSF56112">
    <property type="entry name" value="Protein kinase-like (PK-like)"/>
    <property type="match status" value="1"/>
</dbReference>
<protein>
    <recommendedName>
        <fullName evidence="4">Protein kinase domain-containing protein</fullName>
    </recommendedName>
</protein>
<evidence type="ECO:0008006" key="4">
    <source>
        <dbReference type="Google" id="ProtNLM"/>
    </source>
</evidence>
<evidence type="ECO:0000256" key="1">
    <source>
        <dbReference type="SAM" id="MobiDB-lite"/>
    </source>
</evidence>
<sequence>MMMEDESNLPYETLRPRPLSAASFYADSLGQRPIETEQRNQPRSGDASDDDSQPLSETDMRDIADRDRCWVSWIYGEDRETFEGYGSEWAVGKAICEEKQVEYYSKSSYARGVFECTRTGDDTCEKAVMKIYLQTDGEPENCPQWIEDEITALKRVAVVDKKNTICAPKLIAAKTKQQQVWSFVPNGYVTFIVMSFCPGEQLYPRTFYSWPMEKRNLVRSSFKSTIQSLWQAGVHLNDHGIHNLLWDDSRSKCYIVDFEAAKSETCPLDASFDDYFDFDLWDLVGWRWQGDRFMRAFTEQDDGRVC</sequence>
<dbReference type="EMBL" id="JAVHJV010000011">
    <property type="protein sequence ID" value="KAK5939429.1"/>
    <property type="molecule type" value="Genomic_DNA"/>
</dbReference>
<name>A0ABR0RH37_9EURO</name>
<dbReference type="InterPro" id="IPR011009">
    <property type="entry name" value="Kinase-like_dom_sf"/>
</dbReference>
<dbReference type="RefSeq" id="XP_064727519.1">
    <property type="nucleotide sequence ID" value="XM_064877132.1"/>
</dbReference>
<keyword evidence="3" id="KW-1185">Reference proteome</keyword>
<evidence type="ECO:0000313" key="3">
    <source>
        <dbReference type="Proteomes" id="UP001334248"/>
    </source>
</evidence>
<accession>A0ABR0RH37</accession>
<reference evidence="2 3" key="1">
    <citation type="journal article" date="2023" name="Res Sq">
        <title>Genomic and morphological characterization of Knufia obscura isolated from the Mars 2020 spacecraft assembly facility.</title>
        <authorList>
            <person name="Chander A.M."/>
            <person name="Teixeira M.M."/>
            <person name="Singh N.K."/>
            <person name="Williams M.P."/>
            <person name="Parker C.W."/>
            <person name="Leo P."/>
            <person name="Stajich J.E."/>
            <person name="Torok T."/>
            <person name="Tighe S."/>
            <person name="Mason C.E."/>
            <person name="Venkateswaran K."/>
        </authorList>
    </citation>
    <scope>NUCLEOTIDE SEQUENCE [LARGE SCALE GENOMIC DNA]</scope>
    <source>
        <strain evidence="2 3">CCFEE 5817</strain>
    </source>
</reference>
<evidence type="ECO:0000313" key="2">
    <source>
        <dbReference type="EMBL" id="KAK5939429.1"/>
    </source>
</evidence>
<dbReference type="GeneID" id="90002182"/>
<proteinExistence type="predicted"/>
<dbReference type="Proteomes" id="UP001334248">
    <property type="component" value="Unassembled WGS sequence"/>
</dbReference>
<feature type="region of interest" description="Disordered" evidence="1">
    <location>
        <begin position="26"/>
        <end position="60"/>
    </location>
</feature>
<dbReference type="Gene3D" id="1.10.510.10">
    <property type="entry name" value="Transferase(Phosphotransferase) domain 1"/>
    <property type="match status" value="1"/>
</dbReference>